<feature type="domain" description="Aldehyde dehydrogenase" evidence="7">
    <location>
        <begin position="571"/>
        <end position="1025"/>
    </location>
</feature>
<keyword evidence="5" id="KW-0274">FAD</keyword>
<keyword evidence="5" id="KW-0804">Transcription</keyword>
<keyword evidence="12" id="KW-1185">Reference proteome</keyword>
<dbReference type="SUPFAM" id="SSF51730">
    <property type="entry name" value="FAD-linked oxidoreductase"/>
    <property type="match status" value="1"/>
</dbReference>
<dbReference type="GO" id="GO:0009898">
    <property type="term" value="C:cytoplasmic side of plasma membrane"/>
    <property type="evidence" value="ECO:0007669"/>
    <property type="project" value="TreeGrafter"/>
</dbReference>
<feature type="active site" evidence="6">
    <location>
        <position position="836"/>
    </location>
</feature>
<evidence type="ECO:0000259" key="9">
    <source>
        <dbReference type="Pfam" id="PF14850"/>
    </source>
</evidence>
<dbReference type="PIRSF" id="PIRSF000197">
    <property type="entry name" value="Bifunct_PutA"/>
    <property type="match status" value="1"/>
</dbReference>
<evidence type="ECO:0000256" key="2">
    <source>
        <dbReference type="ARBA" id="ARBA00023002"/>
    </source>
</evidence>
<dbReference type="CDD" id="cd07125">
    <property type="entry name" value="ALDH_PutA-P5CDH"/>
    <property type="match status" value="1"/>
</dbReference>
<protein>
    <recommendedName>
        <fullName evidence="5">Bifunctional protein PutA</fullName>
    </recommendedName>
    <domain>
        <recommendedName>
            <fullName evidence="5">Proline dehydrogenase</fullName>
            <ecNumber evidence="5">1.5.5.2</ecNumber>
        </recommendedName>
        <alternativeName>
            <fullName evidence="5">Proline oxidase</fullName>
        </alternativeName>
    </domain>
    <domain>
        <recommendedName>
            <fullName evidence="5">Delta-1-pyrroline-5-carboxylate dehydrogenase</fullName>
            <shortName evidence="5">P5C dehydrogenase</shortName>
            <ecNumber evidence="5">1.2.1.88</ecNumber>
        </recommendedName>
        <alternativeName>
            <fullName evidence="5">L-glutamate gamma-semialdehyde dehydrogenase</fullName>
        </alternativeName>
    </domain>
</protein>
<dbReference type="Gene3D" id="3.40.309.10">
    <property type="entry name" value="Aldehyde Dehydrogenase, Chain A, domain 2"/>
    <property type="match status" value="1"/>
</dbReference>
<name>A0A1D8ISZ7_9GAMM</name>
<organism evidence="11 12">
    <name type="scientific">Acidihalobacter yilgarnensis</name>
    <dbReference type="NCBI Taxonomy" id="2819280"/>
    <lineage>
        <taxon>Bacteria</taxon>
        <taxon>Pseudomonadati</taxon>
        <taxon>Pseudomonadota</taxon>
        <taxon>Gammaproteobacteria</taxon>
        <taxon>Chromatiales</taxon>
        <taxon>Ectothiorhodospiraceae</taxon>
        <taxon>Acidihalobacter</taxon>
    </lineage>
</organism>
<dbReference type="GO" id="GO:0010133">
    <property type="term" value="P:L-proline catabolic process to L-glutamate"/>
    <property type="evidence" value="ECO:0007669"/>
    <property type="project" value="UniProtKB-UniRule"/>
</dbReference>
<dbReference type="GO" id="GO:0004657">
    <property type="term" value="F:proline dehydrogenase activity"/>
    <property type="evidence" value="ECO:0007669"/>
    <property type="project" value="UniProtKB-UniRule"/>
</dbReference>
<dbReference type="SUPFAM" id="SSF53720">
    <property type="entry name" value="ALDH-like"/>
    <property type="match status" value="1"/>
</dbReference>
<evidence type="ECO:0000256" key="4">
    <source>
        <dbReference type="ARBA" id="ARBA00048142"/>
    </source>
</evidence>
<dbReference type="GO" id="GO:0003677">
    <property type="term" value="F:DNA binding"/>
    <property type="evidence" value="ECO:0007669"/>
    <property type="project" value="UniProtKB-KW"/>
</dbReference>
<dbReference type="InterPro" id="IPR025703">
    <property type="entry name" value="Bifunct_PutA"/>
</dbReference>
<dbReference type="InterPro" id="IPR016161">
    <property type="entry name" value="Ald_DH/histidinol_DH"/>
</dbReference>
<evidence type="ECO:0000259" key="10">
    <source>
        <dbReference type="Pfam" id="PF18327"/>
    </source>
</evidence>
<dbReference type="Gene3D" id="3.20.20.220">
    <property type="match status" value="1"/>
</dbReference>
<dbReference type="AlphaFoldDB" id="A0A1D8ISZ7"/>
<evidence type="ECO:0000313" key="12">
    <source>
        <dbReference type="Proteomes" id="UP000095401"/>
    </source>
</evidence>
<comment type="catalytic activity">
    <reaction evidence="4 5">
        <text>L-glutamate 5-semialdehyde + NAD(+) + H2O = L-glutamate + NADH + 2 H(+)</text>
        <dbReference type="Rhea" id="RHEA:30235"/>
        <dbReference type="ChEBI" id="CHEBI:15377"/>
        <dbReference type="ChEBI" id="CHEBI:15378"/>
        <dbReference type="ChEBI" id="CHEBI:29985"/>
        <dbReference type="ChEBI" id="CHEBI:57540"/>
        <dbReference type="ChEBI" id="CHEBI:57945"/>
        <dbReference type="ChEBI" id="CHEBI:58066"/>
        <dbReference type="EC" id="1.2.1.88"/>
    </reaction>
</comment>
<dbReference type="NCBIfam" id="TIGR01238">
    <property type="entry name" value="D1pyr5carbox3"/>
    <property type="match status" value="1"/>
</dbReference>
<feature type="active site" evidence="6">
    <location>
        <position position="802"/>
    </location>
</feature>
<dbReference type="EC" id="1.2.1.88" evidence="5"/>
<keyword evidence="2 5" id="KW-0560">Oxidoreductase</keyword>
<gene>
    <name evidence="11" type="ORF">BI364_09200</name>
</gene>
<dbReference type="Pfam" id="PF00171">
    <property type="entry name" value="Aldedh"/>
    <property type="match status" value="1"/>
</dbReference>
<dbReference type="InterPro" id="IPR041349">
    <property type="entry name" value="PRODH"/>
</dbReference>
<dbReference type="InterPro" id="IPR016163">
    <property type="entry name" value="Ald_DH_C"/>
</dbReference>
<keyword evidence="5" id="KW-0805">Transcription regulation</keyword>
<dbReference type="SUPFAM" id="SSF81935">
    <property type="entry name" value="N-terminal domain of bifunctional PutA protein"/>
    <property type="match status" value="1"/>
</dbReference>
<dbReference type="InterPro" id="IPR029041">
    <property type="entry name" value="FAD-linked_oxidoreductase-like"/>
</dbReference>
<evidence type="ECO:0000256" key="1">
    <source>
        <dbReference type="ARBA" id="ARBA00004786"/>
    </source>
</evidence>
<dbReference type="PANTHER" id="PTHR42862:SF1">
    <property type="entry name" value="DELTA-1-PYRROLINE-5-CARBOXYLATE DEHYDROGENASE 2, ISOFORM A-RELATED"/>
    <property type="match status" value="1"/>
</dbReference>
<keyword evidence="5" id="KW-0642">Proline metabolism</keyword>
<dbReference type="GO" id="GO:0003700">
    <property type="term" value="F:DNA-binding transcription factor activity"/>
    <property type="evidence" value="ECO:0007669"/>
    <property type="project" value="InterPro"/>
</dbReference>
<comment type="similarity">
    <text evidence="5">In the N-terminal section; belongs to the proline dehydrogenase family.</text>
</comment>
<dbReference type="InterPro" id="IPR024082">
    <property type="entry name" value="PRODH_PutA_dom_II"/>
</dbReference>
<evidence type="ECO:0000313" key="11">
    <source>
        <dbReference type="EMBL" id="AOU99648.1"/>
    </source>
</evidence>
<dbReference type="NCBIfam" id="NF008869">
    <property type="entry name" value="PRK11904.1"/>
    <property type="match status" value="1"/>
</dbReference>
<sequence>MLFDAPPDETEPLRTAIGQAHLGNEAKLLGKLYDEASFDEPTRQRIHAQAEALVRGMLQAPLPEDRTGVLMADYGLDGAEGRALMGLAEALLRVPDTATASALIRDRLGAADWLNPAEHSGGSPPPARNRALALASRLLGPLDDGHQRGLRRLVGRAGEPLARIAATRAMRHLGRSFVIGDDIDAALRRAARTEATGTRHAYDMLGEAAITEEDARRYYAAYREAIAAIGSQGAAHPDPLRRASISVKLSALHPRYEFAQRTRVRTEVLPRLRQLCLDAAAHNLSICIDAEESSRLEPSLDLIEALLEDPALQTWQGLGMAVQSYQKRASTVLDRILDKAERHDRKIMIRLVKGAYWDTEIKLAQIAGFTDYPVFTRRVSTNVAYLAYARRLLARRDRCYPMFATHNAHTVAAVLEIAGNADGFEFQRLYGMGAALYAQLAAHKTPTPPCRIYAPVGHQDRLLAYLIRRLMENGANGSFVHRVQRAAQRGDSTLLQDPRERLRALGDAIRNPHLPLPAHLYGELRTNAAGLDLTDEATLRPLDRALQAAAAHEWTAAPLIAGRSPAGSARPIHDPADLRRYVGSVIESSRTDVEQALSTTHAAASAWARTAAAVRAACLERLADLYEQHRAELMALCIREAGRTVPDALSEVREAVDFCRYYAAQARALFDTPRRLSGPTGESNHFSLHARGIFLCISPWNFPLAIFTGQIAAALAAGNAVIAKPAEQTPLIAALAVRLMLLAGIPAEVLALIPGDGSRIGPWLTGDSRIAGIAFTGSTQTAQAIQRHLAERPGPIVPLIAETGGINAMIADATALPEQLVRDVLQSAFASAGQRCSALRVLYLQEDVADTVLAMLRGALATQVLGDPGRLSTDIGPVIDTTARETLEAHATRMIADGRLLARAELPETCAHGHFVAPAIFRLDGIHELETEVFGPFLHIVRWRAGMLDEVIDAINATGYGLTLGVHTRIESRVRHIAARARVGNLYVNRNMIGAVVGVQPFGGEGLSGTGFKAGGPHYLLRFATERTLTVNTAAVGGDVGLLAQDD</sequence>
<dbReference type="EC" id="1.5.5.2" evidence="5"/>
<feature type="domain" description="Proline utilization A proline dehydrogenase N-terminal" evidence="10">
    <location>
        <begin position="12"/>
        <end position="56"/>
    </location>
</feature>
<dbReference type="InterPro" id="IPR002872">
    <property type="entry name" value="Proline_DH_dom"/>
</dbReference>
<dbReference type="Pfam" id="PF01619">
    <property type="entry name" value="Pro_dh"/>
    <property type="match status" value="1"/>
</dbReference>
<dbReference type="InterPro" id="IPR005933">
    <property type="entry name" value="PutA_C"/>
</dbReference>
<evidence type="ECO:0000256" key="3">
    <source>
        <dbReference type="ARBA" id="ARBA00023027"/>
    </source>
</evidence>
<dbReference type="PANTHER" id="PTHR42862">
    <property type="entry name" value="DELTA-1-PYRROLINE-5-CARBOXYLATE DEHYDROGENASE 1, ISOFORM A-RELATED"/>
    <property type="match status" value="1"/>
</dbReference>
<dbReference type="FunFam" id="3.40.309.10:FF:000005">
    <property type="entry name" value="1-pyrroline-5-carboxylate dehydrogenase 1"/>
    <property type="match status" value="1"/>
</dbReference>
<accession>A0A1D8ISZ7</accession>
<evidence type="ECO:0000259" key="7">
    <source>
        <dbReference type="Pfam" id="PF00171"/>
    </source>
</evidence>
<proteinExistence type="inferred from homology"/>
<evidence type="ECO:0000256" key="5">
    <source>
        <dbReference type="PIRNR" id="PIRNR000197"/>
    </source>
</evidence>
<dbReference type="PROSITE" id="PS00070">
    <property type="entry name" value="ALDEHYDE_DEHYDR_CYS"/>
    <property type="match status" value="1"/>
</dbReference>
<dbReference type="Pfam" id="PF14850">
    <property type="entry name" value="Pro_dh-DNA_bdg"/>
    <property type="match status" value="1"/>
</dbReference>
<dbReference type="InterPro" id="IPR016160">
    <property type="entry name" value="Ald_DH_CS_CYS"/>
</dbReference>
<comment type="pathway">
    <text evidence="1 5">Amino-acid degradation; L-proline degradation into L-glutamate; L-glutamate from L-proline: step 2/2.</text>
</comment>
<reference evidence="12" key="1">
    <citation type="submission" date="2016-09" db="EMBL/GenBank/DDBJ databases">
        <title>Acidihalobacter prosperus F5.</title>
        <authorList>
            <person name="Khaleque H.N."/>
            <person name="Ramsay J.P."/>
            <person name="Kaksonen A.H."/>
            <person name="Boxall N.J."/>
            <person name="Watkin E.L.J."/>
        </authorList>
    </citation>
    <scope>NUCLEOTIDE SEQUENCE [LARGE SCALE GENOMIC DNA]</scope>
    <source>
        <strain evidence="12">F5</strain>
    </source>
</reference>
<comment type="function">
    <text evidence="5">Oxidizes proline to glutamate for use as a carbon and nitrogen source.</text>
</comment>
<keyword evidence="5" id="KW-0285">Flavoprotein</keyword>
<comment type="cofactor">
    <cofactor evidence="5">
        <name>FAD</name>
        <dbReference type="ChEBI" id="CHEBI:57692"/>
    </cofactor>
</comment>
<dbReference type="KEGG" id="aprs:BI364_09200"/>
<dbReference type="GO" id="GO:0003842">
    <property type="term" value="F:L-glutamate gamma-semialdehyde dehydrogenase activity"/>
    <property type="evidence" value="ECO:0007669"/>
    <property type="project" value="UniProtKB-UniRule"/>
</dbReference>
<dbReference type="Gene3D" id="3.40.605.10">
    <property type="entry name" value="Aldehyde Dehydrogenase, Chain A, domain 1"/>
    <property type="match status" value="1"/>
</dbReference>
<feature type="domain" description="Proline dehydrogenase" evidence="8">
    <location>
        <begin position="186"/>
        <end position="482"/>
    </location>
</feature>
<comment type="pathway">
    <text evidence="5">Amino-acid degradation; L-proline degradation into L-glutamate; L-glutamate from L-proline: step 1/2.</text>
</comment>
<dbReference type="RefSeq" id="WP_070079994.1">
    <property type="nucleotide sequence ID" value="NZ_CP017415.1"/>
</dbReference>
<dbReference type="Proteomes" id="UP000095401">
    <property type="component" value="Chromosome"/>
</dbReference>
<evidence type="ECO:0000259" key="8">
    <source>
        <dbReference type="Pfam" id="PF01619"/>
    </source>
</evidence>
<feature type="domain" description="Proline dehydrogenase PutA" evidence="9">
    <location>
        <begin position="70"/>
        <end position="177"/>
    </location>
</feature>
<keyword evidence="5" id="KW-0678">Repressor</keyword>
<dbReference type="InterPro" id="IPR015590">
    <property type="entry name" value="Aldehyde_DH_dom"/>
</dbReference>
<dbReference type="Gene3D" id="1.20.5.460">
    <property type="entry name" value="Single helix bin"/>
    <property type="match status" value="1"/>
</dbReference>
<evidence type="ECO:0000256" key="6">
    <source>
        <dbReference type="PIRSR" id="PIRSR000197-1"/>
    </source>
</evidence>
<comment type="catalytic activity">
    <reaction evidence="5">
        <text>L-proline + a quinone = (S)-1-pyrroline-5-carboxylate + a quinol + H(+)</text>
        <dbReference type="Rhea" id="RHEA:23784"/>
        <dbReference type="ChEBI" id="CHEBI:15378"/>
        <dbReference type="ChEBI" id="CHEBI:17388"/>
        <dbReference type="ChEBI" id="CHEBI:24646"/>
        <dbReference type="ChEBI" id="CHEBI:60039"/>
        <dbReference type="ChEBI" id="CHEBI:132124"/>
        <dbReference type="EC" id="1.5.5.2"/>
    </reaction>
</comment>
<dbReference type="EMBL" id="CP017415">
    <property type="protein sequence ID" value="AOU99648.1"/>
    <property type="molecule type" value="Genomic_DNA"/>
</dbReference>
<dbReference type="InterPro" id="IPR016162">
    <property type="entry name" value="Ald_DH_N"/>
</dbReference>
<comment type="similarity">
    <text evidence="5">In the C-terminal section; belongs to the aldehyde dehydrogenase family.</text>
</comment>
<keyword evidence="5" id="KW-0238">DNA-binding</keyword>
<dbReference type="InterPro" id="IPR050485">
    <property type="entry name" value="Proline_metab_enzyme"/>
</dbReference>
<dbReference type="Pfam" id="PF18327">
    <property type="entry name" value="PRODH"/>
    <property type="match status" value="1"/>
</dbReference>
<dbReference type="UniPathway" id="UPA00261">
    <property type="reaction ID" value="UER00373"/>
</dbReference>
<dbReference type="InterPro" id="IPR024089">
    <property type="entry name" value="PRODH_PutA_dom_I/II"/>
</dbReference>
<keyword evidence="3 5" id="KW-0520">NAD</keyword>